<dbReference type="OrthoDB" id="5962029at2759"/>
<dbReference type="AlphaFoldDB" id="A0A3P7N334"/>
<evidence type="ECO:0000313" key="1">
    <source>
        <dbReference type="EMBL" id="VDN36745.1"/>
    </source>
</evidence>
<protein>
    <submittedName>
        <fullName evidence="1">Uncharacterized protein</fullName>
    </submittedName>
</protein>
<keyword evidence="2" id="KW-1185">Reference proteome</keyword>
<organism evidence="1 2">
    <name type="scientific">Cylicostephanus goldi</name>
    <name type="common">Nematode worm</name>
    <dbReference type="NCBI Taxonomy" id="71465"/>
    <lineage>
        <taxon>Eukaryota</taxon>
        <taxon>Metazoa</taxon>
        <taxon>Ecdysozoa</taxon>
        <taxon>Nematoda</taxon>
        <taxon>Chromadorea</taxon>
        <taxon>Rhabditida</taxon>
        <taxon>Rhabditina</taxon>
        <taxon>Rhabditomorpha</taxon>
        <taxon>Strongyloidea</taxon>
        <taxon>Strongylidae</taxon>
        <taxon>Cylicostephanus</taxon>
    </lineage>
</organism>
<proteinExistence type="predicted"/>
<dbReference type="EMBL" id="UYRV01129964">
    <property type="protein sequence ID" value="VDN36745.1"/>
    <property type="molecule type" value="Genomic_DNA"/>
</dbReference>
<name>A0A3P7N334_CYLGO</name>
<sequence>MTAWKGKAVAGRVIHERRLSDDESNGLCLKDSFLWLARGWVSSKVLRNVWAVQEGSLLTRCSAAGRACMPGSNPGPSNALSS</sequence>
<evidence type="ECO:0000313" key="2">
    <source>
        <dbReference type="Proteomes" id="UP000271889"/>
    </source>
</evidence>
<gene>
    <name evidence="1" type="ORF">CGOC_LOCUS13299</name>
</gene>
<reference evidence="1 2" key="1">
    <citation type="submission" date="2018-11" db="EMBL/GenBank/DDBJ databases">
        <authorList>
            <consortium name="Pathogen Informatics"/>
        </authorList>
    </citation>
    <scope>NUCLEOTIDE SEQUENCE [LARGE SCALE GENOMIC DNA]</scope>
</reference>
<accession>A0A3P7N334</accession>
<dbReference type="Proteomes" id="UP000271889">
    <property type="component" value="Unassembled WGS sequence"/>
</dbReference>